<evidence type="ECO:0000256" key="2">
    <source>
        <dbReference type="RuleBase" id="RU362097"/>
    </source>
</evidence>
<dbReference type="Proteomes" id="UP000509414">
    <property type="component" value="Chromosome"/>
</dbReference>
<dbReference type="InterPro" id="IPR003423">
    <property type="entry name" value="OMP_efflux"/>
</dbReference>
<keyword evidence="3" id="KW-0175">Coiled coil</keyword>
<dbReference type="PROSITE" id="PS51257">
    <property type="entry name" value="PROKAR_LIPOPROTEIN"/>
    <property type="match status" value="1"/>
</dbReference>
<keyword evidence="2" id="KW-0472">Membrane</keyword>
<keyword evidence="5" id="KW-1185">Reference proteome</keyword>
<dbReference type="InterPro" id="IPR010131">
    <property type="entry name" value="MdtP/NodT-like"/>
</dbReference>
<dbReference type="SUPFAM" id="SSF56954">
    <property type="entry name" value="Outer membrane efflux proteins (OEP)"/>
    <property type="match status" value="1"/>
</dbReference>
<evidence type="ECO:0000313" key="5">
    <source>
        <dbReference type="Proteomes" id="UP000509414"/>
    </source>
</evidence>
<dbReference type="NCBIfam" id="TIGR01845">
    <property type="entry name" value="outer_NodT"/>
    <property type="match status" value="1"/>
</dbReference>
<gene>
    <name evidence="4" type="primary">cmeC</name>
    <name evidence="4" type="ORF">CINF_1003</name>
</gene>
<dbReference type="Pfam" id="PF02321">
    <property type="entry name" value="OEP"/>
    <property type="match status" value="2"/>
</dbReference>
<feature type="coiled-coil region" evidence="3">
    <location>
        <begin position="172"/>
        <end position="230"/>
    </location>
</feature>
<organism evidence="4 5">
    <name type="scientific">Candidatus Campylobacter infans</name>
    <dbReference type="NCBI Taxonomy" id="2561898"/>
    <lineage>
        <taxon>Bacteria</taxon>
        <taxon>Pseudomonadati</taxon>
        <taxon>Campylobacterota</taxon>
        <taxon>Epsilonproteobacteria</taxon>
        <taxon>Campylobacterales</taxon>
        <taxon>Campylobacteraceae</taxon>
        <taxon>Campylobacter</taxon>
    </lineage>
</organism>
<dbReference type="EMBL" id="CP049075">
    <property type="protein sequence ID" value="QLI05508.1"/>
    <property type="molecule type" value="Genomic_DNA"/>
</dbReference>
<keyword evidence="2" id="KW-0564">Palmitate</keyword>
<evidence type="ECO:0000256" key="3">
    <source>
        <dbReference type="SAM" id="Coils"/>
    </source>
</evidence>
<dbReference type="GO" id="GO:0005886">
    <property type="term" value="C:plasma membrane"/>
    <property type="evidence" value="ECO:0007669"/>
    <property type="project" value="UniProtKB-SubCell"/>
</dbReference>
<evidence type="ECO:0000313" key="4">
    <source>
        <dbReference type="EMBL" id="QLI05508.1"/>
    </source>
</evidence>
<dbReference type="Gene3D" id="1.20.1600.10">
    <property type="entry name" value="Outer membrane efflux proteins (OEP)"/>
    <property type="match status" value="1"/>
</dbReference>
<sequence length="469" mass="51955">MKKLKISKNIKFGLGLGFIVLLSGCSFRPDMPEVQTNVQMRYEFEQYNLNDKWWQEFNDEKLNELILSALANNSDLLIALNNLERARIQMNLSKIEFLPNSTLSGSSTKANANQNSSNSHSLSGSASWEIDLWGRVRNSARAGIASFKASQYDYENAKLSIITSVANTYFTLVSLQNQEQILKDSLASYEETLSYRKAEYESGNVDELVYSQAKASVDDAKSQLVSLQDSLISTRTALALLAGKDTSFILNGDLIKTTPGDEISAPTIPSGLGADILERRPDVAAALKRLKAANAQIGVSIANFFPKISLTGVLGYTSPEFDRLIVNEAKNWSYGGSLVMPLLDFGRTYQNTKIAYKDQNASLLNYDKTLKTALGEVHDALKLRQNASEKLKASRNLRDSWQKVFMLTKARFKEGYSTHLEYLDAQRGLLSARLSYAKARLGIANAVVEVYKALGGGFKLEKPLDSDLD</sequence>
<accession>A0A7H9CJQ8</accession>
<reference evidence="4 5" key="1">
    <citation type="submission" date="2020-02" db="EMBL/GenBank/DDBJ databases">
        <title>Complete genome sequence of the novel Campylobacter species Candidatus Campylobacter infans.</title>
        <authorList>
            <person name="Duim B."/>
            <person name="Zomer A."/>
            <person name="van der Graaf L."/>
            <person name="Wagenaar J."/>
        </authorList>
    </citation>
    <scope>NUCLEOTIDE SEQUENCE [LARGE SCALE GENOMIC DNA]</scope>
    <source>
        <strain evidence="4 5">19S00001</strain>
    </source>
</reference>
<dbReference type="PANTHER" id="PTHR30203">
    <property type="entry name" value="OUTER MEMBRANE CATION EFFLUX PROTEIN"/>
    <property type="match status" value="1"/>
</dbReference>
<comment type="similarity">
    <text evidence="1 2">Belongs to the outer membrane factor (OMF) (TC 1.B.17) family.</text>
</comment>
<dbReference type="Gene3D" id="2.20.200.10">
    <property type="entry name" value="Outer membrane efflux proteins (OEP)"/>
    <property type="match status" value="1"/>
</dbReference>
<dbReference type="KEGG" id="cinf:CINF_1003"/>
<keyword evidence="2" id="KW-0812">Transmembrane</keyword>
<proteinExistence type="inferred from homology"/>
<protein>
    <submittedName>
        <fullName evidence="4">Multidrug efflux system CmeABC, outer membrane lipoprotein CmeC</fullName>
    </submittedName>
</protein>
<keyword evidence="2 4" id="KW-0449">Lipoprotein</keyword>
<comment type="subcellular location">
    <subcellularLocation>
        <location evidence="2">Cell membrane</location>
        <topology evidence="2">Lipid-anchor</topology>
    </subcellularLocation>
</comment>
<dbReference type="GO" id="GO:0015562">
    <property type="term" value="F:efflux transmembrane transporter activity"/>
    <property type="evidence" value="ECO:0007669"/>
    <property type="project" value="InterPro"/>
</dbReference>
<dbReference type="AlphaFoldDB" id="A0A7H9CJQ8"/>
<name>A0A7H9CJQ8_9BACT</name>
<dbReference type="RefSeq" id="WP_179974717.1">
    <property type="nucleotide sequence ID" value="NZ_CP049075.1"/>
</dbReference>
<evidence type="ECO:0000256" key="1">
    <source>
        <dbReference type="ARBA" id="ARBA00007613"/>
    </source>
</evidence>
<keyword evidence="2" id="KW-1134">Transmembrane beta strand</keyword>